<accession>A0A7J7IST0</accession>
<dbReference type="EMBL" id="VXIV02003456">
    <property type="protein sequence ID" value="KAF6016875.1"/>
    <property type="molecule type" value="Genomic_DNA"/>
</dbReference>
<feature type="compositionally biased region" description="Polar residues" evidence="1">
    <location>
        <begin position="99"/>
        <end position="116"/>
    </location>
</feature>
<sequence>MEEAKSNGEETPLWLNDEHLQKLLSTAEELLSEKTNPHAVQSQKIQKKIDKIISQADKYRRNKVPESREVHKFKDKMAVFTSCKLSVPAIVDADSSLVTDTGSDVTETDNTASLSDENTETESVCALTTSNTPTSELSERESPPCAMLDSSITSAHHSLINQPSRVPIDEDFRRAAQLEPTVIDARRKPPPPYPSSIQIGSFRLELDQIGEEEIL</sequence>
<dbReference type="AlphaFoldDB" id="A0A7J7IST0"/>
<dbReference type="Proteomes" id="UP000593567">
    <property type="component" value="Unassembled WGS sequence"/>
</dbReference>
<proteinExistence type="predicted"/>
<keyword evidence="3" id="KW-1185">Reference proteome</keyword>
<comment type="caution">
    <text evidence="2">The sequence shown here is derived from an EMBL/GenBank/DDBJ whole genome shotgun (WGS) entry which is preliminary data.</text>
</comment>
<protein>
    <submittedName>
        <fullName evidence="2">Uncharacterized protein</fullName>
    </submittedName>
</protein>
<organism evidence="2 3">
    <name type="scientific">Bugula neritina</name>
    <name type="common">Brown bryozoan</name>
    <name type="synonym">Sertularia neritina</name>
    <dbReference type="NCBI Taxonomy" id="10212"/>
    <lineage>
        <taxon>Eukaryota</taxon>
        <taxon>Metazoa</taxon>
        <taxon>Spiralia</taxon>
        <taxon>Lophotrochozoa</taxon>
        <taxon>Bryozoa</taxon>
        <taxon>Gymnolaemata</taxon>
        <taxon>Cheilostomatida</taxon>
        <taxon>Flustrina</taxon>
        <taxon>Buguloidea</taxon>
        <taxon>Bugulidae</taxon>
        <taxon>Bugula</taxon>
    </lineage>
</organism>
<name>A0A7J7IST0_BUGNE</name>
<evidence type="ECO:0000313" key="2">
    <source>
        <dbReference type="EMBL" id="KAF6016875.1"/>
    </source>
</evidence>
<reference evidence="2" key="1">
    <citation type="submission" date="2020-06" db="EMBL/GenBank/DDBJ databases">
        <title>Draft genome of Bugula neritina, a colonial animal packing powerful symbionts and potential medicines.</title>
        <authorList>
            <person name="Rayko M."/>
        </authorList>
    </citation>
    <scope>NUCLEOTIDE SEQUENCE [LARGE SCALE GENOMIC DNA]</scope>
    <source>
        <strain evidence="2">Kwan_BN1</strain>
    </source>
</reference>
<evidence type="ECO:0000256" key="1">
    <source>
        <dbReference type="SAM" id="MobiDB-lite"/>
    </source>
</evidence>
<feature type="region of interest" description="Disordered" evidence="1">
    <location>
        <begin position="99"/>
        <end position="121"/>
    </location>
</feature>
<evidence type="ECO:0000313" key="3">
    <source>
        <dbReference type="Proteomes" id="UP000593567"/>
    </source>
</evidence>
<gene>
    <name evidence="2" type="ORF">EB796_024828</name>
</gene>